<dbReference type="GO" id="GO:0009055">
    <property type="term" value="F:electron transfer activity"/>
    <property type="evidence" value="ECO:0007669"/>
    <property type="project" value="InterPro"/>
</dbReference>
<keyword evidence="5 6" id="KW-0408">Iron</keyword>
<evidence type="ECO:0000256" key="7">
    <source>
        <dbReference type="SAM" id="SignalP"/>
    </source>
</evidence>
<keyword evidence="3 6" id="KW-0479">Metal-binding</keyword>
<comment type="caution">
    <text evidence="9">The sequence shown here is derived from an EMBL/GenBank/DDBJ whole genome shotgun (WGS) entry which is preliminary data.</text>
</comment>
<dbReference type="PANTHER" id="PTHR11961">
    <property type="entry name" value="CYTOCHROME C"/>
    <property type="match status" value="1"/>
</dbReference>
<name>A0A4V3CI81_9BURK</name>
<organism evidence="9 10">
    <name type="scientific">Roseateles asaccharophilus</name>
    <dbReference type="NCBI Taxonomy" id="582607"/>
    <lineage>
        <taxon>Bacteria</taxon>
        <taxon>Pseudomonadati</taxon>
        <taxon>Pseudomonadota</taxon>
        <taxon>Betaproteobacteria</taxon>
        <taxon>Burkholderiales</taxon>
        <taxon>Sphaerotilaceae</taxon>
        <taxon>Roseateles</taxon>
    </lineage>
</organism>
<feature type="signal peptide" evidence="7">
    <location>
        <begin position="1"/>
        <end position="21"/>
    </location>
</feature>
<accession>A0A4V3CI81</accession>
<gene>
    <name evidence="9" type="ORF">DFR39_11442</name>
</gene>
<dbReference type="RefSeq" id="WP_211343919.1">
    <property type="nucleotide sequence ID" value="NZ_JAUFPJ010000012.1"/>
</dbReference>
<dbReference type="PROSITE" id="PS51007">
    <property type="entry name" value="CYTC"/>
    <property type="match status" value="1"/>
</dbReference>
<keyword evidence="10" id="KW-1185">Reference proteome</keyword>
<keyword evidence="7" id="KW-0732">Signal</keyword>
<evidence type="ECO:0000256" key="3">
    <source>
        <dbReference type="ARBA" id="ARBA00022723"/>
    </source>
</evidence>
<evidence type="ECO:0000256" key="5">
    <source>
        <dbReference type="ARBA" id="ARBA00023004"/>
    </source>
</evidence>
<evidence type="ECO:0000259" key="8">
    <source>
        <dbReference type="PROSITE" id="PS51007"/>
    </source>
</evidence>
<keyword evidence="1" id="KW-0813">Transport</keyword>
<dbReference type="InterPro" id="IPR036909">
    <property type="entry name" value="Cyt_c-like_dom_sf"/>
</dbReference>
<dbReference type="EMBL" id="SNXE01000014">
    <property type="protein sequence ID" value="TDP04553.1"/>
    <property type="molecule type" value="Genomic_DNA"/>
</dbReference>
<evidence type="ECO:0000256" key="6">
    <source>
        <dbReference type="PROSITE-ProRule" id="PRU00433"/>
    </source>
</evidence>
<dbReference type="InterPro" id="IPR002327">
    <property type="entry name" value="Cyt_c_1A/1B"/>
</dbReference>
<dbReference type="Pfam" id="PF00034">
    <property type="entry name" value="Cytochrom_C"/>
    <property type="match status" value="1"/>
</dbReference>
<evidence type="ECO:0000256" key="4">
    <source>
        <dbReference type="ARBA" id="ARBA00022982"/>
    </source>
</evidence>
<dbReference type="Gene3D" id="1.10.760.10">
    <property type="entry name" value="Cytochrome c-like domain"/>
    <property type="match status" value="1"/>
</dbReference>
<dbReference type="GO" id="GO:0020037">
    <property type="term" value="F:heme binding"/>
    <property type="evidence" value="ECO:0007669"/>
    <property type="project" value="InterPro"/>
</dbReference>
<feature type="domain" description="Cytochrome c" evidence="8">
    <location>
        <begin position="27"/>
        <end position="128"/>
    </location>
</feature>
<keyword evidence="2 6" id="KW-0349">Heme</keyword>
<dbReference type="Proteomes" id="UP000295357">
    <property type="component" value="Unassembled WGS sequence"/>
</dbReference>
<dbReference type="GO" id="GO:0046872">
    <property type="term" value="F:metal ion binding"/>
    <property type="evidence" value="ECO:0007669"/>
    <property type="project" value="UniProtKB-KW"/>
</dbReference>
<feature type="chain" id="PRO_5020602182" evidence="7">
    <location>
        <begin position="22"/>
        <end position="132"/>
    </location>
</feature>
<keyword evidence="4" id="KW-0249">Electron transport</keyword>
<dbReference type="InterPro" id="IPR009056">
    <property type="entry name" value="Cyt_c-like_dom"/>
</dbReference>
<proteinExistence type="predicted"/>
<reference evidence="9 10" key="1">
    <citation type="submission" date="2019-03" db="EMBL/GenBank/DDBJ databases">
        <title>Genomic Encyclopedia of Type Strains, Phase IV (KMG-IV): sequencing the most valuable type-strain genomes for metagenomic binning, comparative biology and taxonomic classification.</title>
        <authorList>
            <person name="Goeker M."/>
        </authorList>
    </citation>
    <scope>NUCLEOTIDE SEQUENCE [LARGE SCALE GENOMIC DNA]</scope>
    <source>
        <strain evidence="9 10">DSM 25082</strain>
    </source>
</reference>
<evidence type="ECO:0000256" key="2">
    <source>
        <dbReference type="ARBA" id="ARBA00022617"/>
    </source>
</evidence>
<dbReference type="SUPFAM" id="SSF46626">
    <property type="entry name" value="Cytochrome c"/>
    <property type="match status" value="1"/>
</dbReference>
<evidence type="ECO:0000313" key="9">
    <source>
        <dbReference type="EMBL" id="TDP04553.1"/>
    </source>
</evidence>
<dbReference type="PRINTS" id="PR00604">
    <property type="entry name" value="CYTCHRMECIAB"/>
</dbReference>
<dbReference type="AlphaFoldDB" id="A0A4V3CI81"/>
<evidence type="ECO:0000313" key="10">
    <source>
        <dbReference type="Proteomes" id="UP000295357"/>
    </source>
</evidence>
<evidence type="ECO:0000256" key="1">
    <source>
        <dbReference type="ARBA" id="ARBA00022448"/>
    </source>
</evidence>
<sequence length="132" mass="14136">MSQLLLKRLLGVVALLQPLLAAGQPAGDPVAGRAAFGPCVRCHAVGPAARHGFGPHLNQLQGRRAGSLGDYAYSEAMRKSGLVWDAATLYKYIKDPSGTVPGTKMRFMGFGYDERKIADLLAYLQRQQGPAP</sequence>
<protein>
    <submittedName>
        <fullName evidence="9">Cytochrome c</fullName>
    </submittedName>
</protein>